<reference evidence="1 2" key="1">
    <citation type="journal article" date="2020" name="Phytopathology">
        <title>Genome Sequence Resources of Colletotrichum truncatum, C. plurivorum, C. musicola, and C. sojae: Four Species Pathogenic to Soybean (Glycine max).</title>
        <authorList>
            <person name="Rogerio F."/>
            <person name="Boufleur T.R."/>
            <person name="Ciampi-Guillardi M."/>
            <person name="Sukno S.A."/>
            <person name="Thon M.R."/>
            <person name="Massola Junior N.S."/>
            <person name="Baroncelli R."/>
        </authorList>
    </citation>
    <scope>NUCLEOTIDE SEQUENCE [LARGE SCALE GENOMIC DNA]</scope>
    <source>
        <strain evidence="1 2">CMES1059</strain>
    </source>
</reference>
<protein>
    <submittedName>
        <fullName evidence="1">6,7-dimethyl-8-ribityllumazine synthase</fullName>
    </submittedName>
</protein>
<sequence>PASQGPISLPSTRRSSQLPPLPFATSTPPKELPCFLPLNHAHDRYTQTITTRLNPLGYPFLESLFKMSGIKGPTPQEHDGRALRIGIVHARWNATIIEPLVKGAKEKLLGCGVKESNIVVQSVPGSWELPFAVQRLFSASQVQSAQAGSGSSAGDLLGSSTTDLTSLPTESSGGPFDAIIAVGVLIKGETMHFEYIADAVSHGLMRVQLDTGVPVIFGVLTVLNDEQAQARAGITSGGHNHGEDWGLAAVELGVKRKAWAVGKIE</sequence>
<comment type="caution">
    <text evidence="1">The sequence shown here is derived from an EMBL/GenBank/DDBJ whole genome shotgun (WGS) entry which is preliminary data.</text>
</comment>
<dbReference type="EMBL" id="VUJX02000005">
    <property type="protein sequence ID" value="KAL0936601.1"/>
    <property type="molecule type" value="Genomic_DNA"/>
</dbReference>
<evidence type="ECO:0000313" key="2">
    <source>
        <dbReference type="Proteomes" id="UP000805649"/>
    </source>
</evidence>
<keyword evidence="2" id="KW-1185">Reference proteome</keyword>
<gene>
    <name evidence="1" type="ORF">CTRU02_208816</name>
</gene>
<proteinExistence type="predicted"/>
<dbReference type="Proteomes" id="UP000805649">
    <property type="component" value="Unassembled WGS sequence"/>
</dbReference>
<name>A0ACC3YXB4_COLTU</name>
<accession>A0ACC3YXB4</accession>
<evidence type="ECO:0000313" key="1">
    <source>
        <dbReference type="EMBL" id="KAL0936601.1"/>
    </source>
</evidence>
<organism evidence="1 2">
    <name type="scientific">Colletotrichum truncatum</name>
    <name type="common">Anthracnose fungus</name>
    <name type="synonym">Colletotrichum capsici</name>
    <dbReference type="NCBI Taxonomy" id="5467"/>
    <lineage>
        <taxon>Eukaryota</taxon>
        <taxon>Fungi</taxon>
        <taxon>Dikarya</taxon>
        <taxon>Ascomycota</taxon>
        <taxon>Pezizomycotina</taxon>
        <taxon>Sordariomycetes</taxon>
        <taxon>Hypocreomycetidae</taxon>
        <taxon>Glomerellales</taxon>
        <taxon>Glomerellaceae</taxon>
        <taxon>Colletotrichum</taxon>
        <taxon>Colletotrichum truncatum species complex</taxon>
    </lineage>
</organism>
<feature type="non-terminal residue" evidence="1">
    <location>
        <position position="1"/>
    </location>
</feature>